<dbReference type="Gene3D" id="3.30.565.10">
    <property type="entry name" value="Histidine kinase-like ATPase, C-terminal domain"/>
    <property type="match status" value="1"/>
</dbReference>
<dbReference type="NCBIfam" id="NF010683">
    <property type="entry name" value="PRK14083.1"/>
    <property type="match status" value="1"/>
</dbReference>
<keyword evidence="4" id="KW-0143">Chaperone</keyword>
<evidence type="ECO:0000256" key="1">
    <source>
        <dbReference type="ARBA" id="ARBA00008239"/>
    </source>
</evidence>
<dbReference type="SUPFAM" id="SSF55874">
    <property type="entry name" value="ATPase domain of HSP90 chaperone/DNA topoisomerase II/histidine kinase"/>
    <property type="match status" value="1"/>
</dbReference>
<dbReference type="PANTHER" id="PTHR11528">
    <property type="entry name" value="HEAT SHOCK PROTEIN 90 FAMILY MEMBER"/>
    <property type="match status" value="1"/>
</dbReference>
<dbReference type="EMBL" id="JBEZFP010000028">
    <property type="protein sequence ID" value="MEU8134555.1"/>
    <property type="molecule type" value="Genomic_DNA"/>
</dbReference>
<dbReference type="Gene3D" id="3.30.230.80">
    <property type="match status" value="1"/>
</dbReference>
<proteinExistence type="inferred from homology"/>
<dbReference type="InterPro" id="IPR020575">
    <property type="entry name" value="Hsp90_N"/>
</dbReference>
<evidence type="ECO:0000313" key="5">
    <source>
        <dbReference type="EMBL" id="MEU8134555.1"/>
    </source>
</evidence>
<protein>
    <submittedName>
        <fullName evidence="5">HSP90 family protein</fullName>
    </submittedName>
</protein>
<keyword evidence="3" id="KW-0067">ATP-binding</keyword>
<keyword evidence="6" id="KW-1185">Reference proteome</keyword>
<dbReference type="Pfam" id="PF13589">
    <property type="entry name" value="HATPase_c_3"/>
    <property type="match status" value="1"/>
</dbReference>
<dbReference type="PRINTS" id="PR00775">
    <property type="entry name" value="HEATSHOCK90"/>
</dbReference>
<dbReference type="InterPro" id="IPR020568">
    <property type="entry name" value="Ribosomal_Su5_D2-typ_SF"/>
</dbReference>
<name>A0ABV3DFL2_9ACTN</name>
<organism evidence="5 6">
    <name type="scientific">Streptodolium elevatio</name>
    <dbReference type="NCBI Taxonomy" id="3157996"/>
    <lineage>
        <taxon>Bacteria</taxon>
        <taxon>Bacillati</taxon>
        <taxon>Actinomycetota</taxon>
        <taxon>Actinomycetes</taxon>
        <taxon>Kitasatosporales</taxon>
        <taxon>Streptomycetaceae</taxon>
        <taxon>Streptodolium</taxon>
    </lineage>
</organism>
<dbReference type="InterPro" id="IPR036890">
    <property type="entry name" value="HATPase_C_sf"/>
</dbReference>
<comment type="similarity">
    <text evidence="1">Belongs to the heat shock protein 90 family.</text>
</comment>
<keyword evidence="2" id="KW-0547">Nucleotide-binding</keyword>
<evidence type="ECO:0000256" key="4">
    <source>
        <dbReference type="ARBA" id="ARBA00023186"/>
    </source>
</evidence>
<dbReference type="InterPro" id="IPR001404">
    <property type="entry name" value="Hsp90_fam"/>
</dbReference>
<accession>A0ABV3DFL2</accession>
<sequence length="626" mass="67464">MDHAAEAADANSRSAGIPAPVNNHTFQVDLRGLVDLLSHHLYSSPKVYLRELLQNGVDAITARRGADPGAPAAVRITADGATLRVEDTGVGLTEADVHRFLATIGRSSKRGDLESARRDYLGQFGIGLLACFVVADEITVVTRSATDAEAPPVEWRASADGRYGVRVLAADARVEPGTTVLLRARRGCEEWFDTERVTQLARDFGALLPYDITVTGADGRPAAVGDTPAVWDRTYATPTARHLALARYCEDILGFPPLDVVDLDVPLAGVRGAAFVLPSAVSPAMRGKHRVHLKGMLLTEAADGLLPDWAFFVRCAVDTEALRPTASRESLYDDEALGAVREALGSTLRAWLTGLAADDPHRLARFLGVHQLGVKAMARHDDELFEVMLPWLSFETTDGQVSLDEFARRHPVLHLTDSVDEFRQIAPIAAAAGLGVVNGGYTYDADLVRRLAVLRPGVVVDRLDPDTVTAHLDAVEPVAELAAGTFLALARSVLDPLECEASLRAFHPVAVPALLLDGRDERNERSRAQAESEASDAGDDVWAGILGSLRGAAPRARLVLNHLNPLVRRILTVDDAELARTTVEGLYGQALLLSRRPVSAKENALLNRSFLGLLERAVRTTATEDK</sequence>
<dbReference type="Proteomes" id="UP001551482">
    <property type="component" value="Unassembled WGS sequence"/>
</dbReference>
<dbReference type="PIRSF" id="PIRSF002583">
    <property type="entry name" value="Hsp90"/>
    <property type="match status" value="1"/>
</dbReference>
<evidence type="ECO:0000256" key="3">
    <source>
        <dbReference type="ARBA" id="ARBA00022840"/>
    </source>
</evidence>
<dbReference type="RefSeq" id="WP_358353305.1">
    <property type="nucleotide sequence ID" value="NZ_JBEZFP010000028.1"/>
</dbReference>
<evidence type="ECO:0000313" key="6">
    <source>
        <dbReference type="Proteomes" id="UP001551482"/>
    </source>
</evidence>
<gene>
    <name evidence="5" type="ORF">AB0C36_13700</name>
</gene>
<comment type="caution">
    <text evidence="5">The sequence shown here is derived from an EMBL/GenBank/DDBJ whole genome shotgun (WGS) entry which is preliminary data.</text>
</comment>
<reference evidence="5 6" key="1">
    <citation type="submission" date="2024-06" db="EMBL/GenBank/DDBJ databases">
        <title>The Natural Products Discovery Center: Release of the First 8490 Sequenced Strains for Exploring Actinobacteria Biosynthetic Diversity.</title>
        <authorList>
            <person name="Kalkreuter E."/>
            <person name="Kautsar S.A."/>
            <person name="Yang D."/>
            <person name="Bader C.D."/>
            <person name="Teijaro C.N."/>
            <person name="Fluegel L."/>
            <person name="Davis C.M."/>
            <person name="Simpson J.R."/>
            <person name="Lauterbach L."/>
            <person name="Steele A.D."/>
            <person name="Gui C."/>
            <person name="Meng S."/>
            <person name="Li G."/>
            <person name="Viehrig K."/>
            <person name="Ye F."/>
            <person name="Su P."/>
            <person name="Kiefer A.F."/>
            <person name="Nichols A."/>
            <person name="Cepeda A.J."/>
            <person name="Yan W."/>
            <person name="Fan B."/>
            <person name="Jiang Y."/>
            <person name="Adhikari A."/>
            <person name="Zheng C.-J."/>
            <person name="Schuster L."/>
            <person name="Cowan T.M."/>
            <person name="Smanski M.J."/>
            <person name="Chevrette M.G."/>
            <person name="De Carvalho L.P.S."/>
            <person name="Shen B."/>
        </authorList>
    </citation>
    <scope>NUCLEOTIDE SEQUENCE [LARGE SCALE GENOMIC DNA]</scope>
    <source>
        <strain evidence="5 6">NPDC048946</strain>
    </source>
</reference>
<evidence type="ECO:0000256" key="2">
    <source>
        <dbReference type="ARBA" id="ARBA00022741"/>
    </source>
</evidence>
<dbReference type="SUPFAM" id="SSF54211">
    <property type="entry name" value="Ribosomal protein S5 domain 2-like"/>
    <property type="match status" value="1"/>
</dbReference>